<accession>A0A511HE53</accession>
<feature type="transmembrane region" description="Helical" evidence="1">
    <location>
        <begin position="131"/>
        <end position="149"/>
    </location>
</feature>
<keyword evidence="1" id="KW-0812">Transmembrane</keyword>
<keyword evidence="1" id="KW-1133">Transmembrane helix</keyword>
<feature type="transmembrane region" description="Helical" evidence="1">
    <location>
        <begin position="216"/>
        <end position="236"/>
    </location>
</feature>
<name>A0A511HE53_9BACT</name>
<organism evidence="2 5">
    <name type="scientific">Myxococcus virescens</name>
    <dbReference type="NCBI Taxonomy" id="83456"/>
    <lineage>
        <taxon>Bacteria</taxon>
        <taxon>Pseudomonadati</taxon>
        <taxon>Myxococcota</taxon>
        <taxon>Myxococcia</taxon>
        <taxon>Myxococcales</taxon>
        <taxon>Cystobacterineae</taxon>
        <taxon>Myxococcaceae</taxon>
        <taxon>Myxococcus</taxon>
    </lineage>
</organism>
<keyword evidence="4" id="KW-1185">Reference proteome</keyword>
<evidence type="ECO:0000313" key="5">
    <source>
        <dbReference type="Proteomes" id="UP000321224"/>
    </source>
</evidence>
<feature type="transmembrane region" description="Helical" evidence="1">
    <location>
        <begin position="242"/>
        <end position="263"/>
    </location>
</feature>
<reference evidence="3 4" key="1">
    <citation type="submission" date="2016-10" db="EMBL/GenBank/DDBJ databases">
        <authorList>
            <person name="Varghese N."/>
            <person name="Submissions S."/>
        </authorList>
    </citation>
    <scope>NUCLEOTIDE SEQUENCE [LARGE SCALE GENOMIC DNA]</scope>
    <source>
        <strain evidence="3 4">DSM 2260</strain>
    </source>
</reference>
<protein>
    <submittedName>
        <fullName evidence="2">Uncharacterized protein</fullName>
    </submittedName>
</protein>
<comment type="caution">
    <text evidence="2">The sequence shown here is derived from an EMBL/GenBank/DDBJ whole genome shotgun (WGS) entry which is preliminary data.</text>
</comment>
<gene>
    <name evidence="2" type="ORF">MVI01_36210</name>
    <name evidence="3" type="ORF">SAMN04488504_104500</name>
</gene>
<proteinExistence type="predicted"/>
<evidence type="ECO:0000313" key="3">
    <source>
        <dbReference type="EMBL" id="SDE15809.1"/>
    </source>
</evidence>
<dbReference type="EMBL" id="FNAJ01000004">
    <property type="protein sequence ID" value="SDE15809.1"/>
    <property type="molecule type" value="Genomic_DNA"/>
</dbReference>
<evidence type="ECO:0000256" key="1">
    <source>
        <dbReference type="SAM" id="Phobius"/>
    </source>
</evidence>
<sequence length="275" mass="28963">MADSVPVIGSGAGNRAGEGVGVIPRAEYGRMVVLTTVMPMAVITTTWFLPPGWNLLGTAAMLTGFLLVLGKAIAGVPLALLISERNLMSLSRFQALVWTVVVMAGYLTMTLSRVKSGAPNAVGVDIPQELWIAMGISTTSLLGTPLVLGGKRARSPDEKLVQNTSVQLAEAPADIDAHRQGVLYANANMTDARMADMFQGDEVGNTAHIDLAKVQMFYFTLIAAVGYFMDVAMSVARGTTHAMPALSQGMLALLAISHGGYLLGKTGDHSNSKQT</sequence>
<evidence type="ECO:0000313" key="4">
    <source>
        <dbReference type="Proteomes" id="UP000198717"/>
    </source>
</evidence>
<feature type="transmembrane region" description="Helical" evidence="1">
    <location>
        <begin position="55"/>
        <end position="81"/>
    </location>
</feature>
<feature type="transmembrane region" description="Helical" evidence="1">
    <location>
        <begin position="31"/>
        <end position="49"/>
    </location>
</feature>
<evidence type="ECO:0000313" key="2">
    <source>
        <dbReference type="EMBL" id="GEL71837.1"/>
    </source>
</evidence>
<dbReference type="Proteomes" id="UP000198717">
    <property type="component" value="Unassembled WGS sequence"/>
</dbReference>
<dbReference type="EMBL" id="BJVY01000019">
    <property type="protein sequence ID" value="GEL71837.1"/>
    <property type="molecule type" value="Genomic_DNA"/>
</dbReference>
<keyword evidence="1" id="KW-0472">Membrane</keyword>
<feature type="transmembrane region" description="Helical" evidence="1">
    <location>
        <begin position="93"/>
        <end position="111"/>
    </location>
</feature>
<dbReference type="Proteomes" id="UP000321224">
    <property type="component" value="Unassembled WGS sequence"/>
</dbReference>
<dbReference type="AlphaFoldDB" id="A0A511HE53"/>
<dbReference type="RefSeq" id="WP_090490398.1">
    <property type="nucleotide sequence ID" value="NZ_BJVY01000019.1"/>
</dbReference>
<reference evidence="2 5" key="2">
    <citation type="submission" date="2019-07" db="EMBL/GenBank/DDBJ databases">
        <title>Whole genome shotgun sequence of Myxococcus virescens NBRC 100334.</title>
        <authorList>
            <person name="Hosoyama A."/>
            <person name="Uohara A."/>
            <person name="Ohji S."/>
            <person name="Ichikawa N."/>
        </authorList>
    </citation>
    <scope>NUCLEOTIDE SEQUENCE [LARGE SCALE GENOMIC DNA]</scope>
    <source>
        <strain evidence="2 5">NBRC 100334</strain>
    </source>
</reference>